<evidence type="ECO:0000256" key="1">
    <source>
        <dbReference type="PROSITE-ProRule" id="PRU01360"/>
    </source>
</evidence>
<dbReference type="SUPFAM" id="SSF56935">
    <property type="entry name" value="Porins"/>
    <property type="match status" value="1"/>
</dbReference>
<dbReference type="InterPro" id="IPR039426">
    <property type="entry name" value="TonB-dep_rcpt-like"/>
</dbReference>
<dbReference type="InterPro" id="IPR018247">
    <property type="entry name" value="EF_Hand_1_Ca_BS"/>
</dbReference>
<dbReference type="SUPFAM" id="SSF49464">
    <property type="entry name" value="Carboxypeptidase regulatory domain-like"/>
    <property type="match status" value="1"/>
</dbReference>
<comment type="caution">
    <text evidence="3">The sequence shown here is derived from an EMBL/GenBank/DDBJ whole genome shotgun (WGS) entry which is preliminary data.</text>
</comment>
<keyword evidence="1" id="KW-0812">Transmembrane</keyword>
<keyword evidence="1" id="KW-0813">Transport</keyword>
<gene>
    <name evidence="3" type="ORF">WMO46_10385</name>
</gene>
<dbReference type="Proteomes" id="UP001460202">
    <property type="component" value="Unassembled WGS sequence"/>
</dbReference>
<dbReference type="NCBIfam" id="TIGR04056">
    <property type="entry name" value="OMP_RagA_SusC"/>
    <property type="match status" value="1"/>
</dbReference>
<dbReference type="InterPro" id="IPR012910">
    <property type="entry name" value="Plug_dom"/>
</dbReference>
<organism evidence="3 4">
    <name type="scientific">Alistipes intestinihominis</name>
    <dbReference type="NCBI Taxonomy" id="3133172"/>
    <lineage>
        <taxon>Bacteria</taxon>
        <taxon>Pseudomonadati</taxon>
        <taxon>Bacteroidota</taxon>
        <taxon>Bacteroidia</taxon>
        <taxon>Bacteroidales</taxon>
        <taxon>Rikenellaceae</taxon>
        <taxon>Alistipes</taxon>
    </lineage>
</organism>
<keyword evidence="1" id="KW-1134">Transmembrane beta strand</keyword>
<keyword evidence="3" id="KW-0675">Receptor</keyword>
<keyword evidence="4" id="KW-1185">Reference proteome</keyword>
<dbReference type="Gene3D" id="2.170.130.10">
    <property type="entry name" value="TonB-dependent receptor, plug domain"/>
    <property type="match status" value="1"/>
</dbReference>
<evidence type="ECO:0000259" key="2">
    <source>
        <dbReference type="Pfam" id="PF07715"/>
    </source>
</evidence>
<dbReference type="Pfam" id="PF07715">
    <property type="entry name" value="Plug"/>
    <property type="match status" value="1"/>
</dbReference>
<protein>
    <submittedName>
        <fullName evidence="3">TonB-dependent receptor</fullName>
    </submittedName>
</protein>
<dbReference type="PROSITE" id="PS52016">
    <property type="entry name" value="TONB_DEPENDENT_REC_3"/>
    <property type="match status" value="1"/>
</dbReference>
<sequence>MLKNPFSVIGIIILLSTGTVCIPLWGYAAANGSSQTSAQTKTSTIKGRVIDAEGMPLVGAVIQVQGKAGGVIASSNGVFEIEAAPEDVLVASFLGMENASVTVGAQLEITIVMQQKSSTLENVTIVAFSRQKKESVVGSITTVKPSELKVASSNLTTAFAGRVPGMMSYRSSGEPGRDNAEFFIRGVTTFGYRKSPLMLVDGMEISADDLARLQTDDIESFSIMKDAIATSLYGARGANGVILITTKEGREGPARVSVRIENTWSMPTRMIDIADPITYMRLNNEAVSTRNPLGILPYSEAKIAATMNPNRNPYVYPAVDWIEEMFKPAAMNQRVNFNISGGGKVARYYLAATFNQDNGLMRNEGMNNFNTNIDLKKYNVRTNFNVNVTKTTEVAFKFQGNFDDYRGPIEAGNILFDYAVHASPVDYPKIFAPDEGHRSMSHPLYGNTDGANHINPYALMSRGYKDYSRTLVLAQVDINQDLKFITEGLRVRGLLSTTRYSYFDSARSYKPFYYKIGYYNPELDVYNLTALNAESGSEYLDYSGGKDINSKTYLEAAVEYARTFGRHEVTGLLVYQNTQQVIGNPSSVLESLPFRNQGLSGRFTYTFDKRYGVELNFGYNGSERFARHERYGFFPAAGVTWNISSEPFWRGGVAKVIDKLRLKATYGLVGNDAISSNRFFYLSDVNMNDTGKNVWYGTDFNVIRPGITVRRYSNNDITWEIARKLNLGFEMRLFDKVELQVDYFTENRSNILLERTNLPSSMGLEASVEANVGRAKSHGVEGALTYQHSFSEDFWLSANANFTYATSEFLVADEPDYAASGLPWRSRIGYSLNQQWGYIAERLFIDETDIANSPIQTFGPYMPGDIKYKDINRDGKIDESDLVPIGYPTEAEINYGFGATLGYKGFDFSFFFNGLGRKTFFIDAQQMAPFNNPPVTAAGVGGYTRKTALFKEFADSHWSESNPDIYAVWPRLSTDAYDNSNNYQQSTWWMRNGSFLRLKLIELGYTLPHNLTRKIRIEDLRIYVSGEDLFAGSNFKMWDVEMGGMGIGYPIQKKFNIGLQVKF</sequence>
<dbReference type="PROSITE" id="PS00018">
    <property type="entry name" value="EF_HAND_1"/>
    <property type="match status" value="1"/>
</dbReference>
<reference evidence="3 4" key="1">
    <citation type="submission" date="2024-03" db="EMBL/GenBank/DDBJ databases">
        <title>Human intestinal bacterial collection.</title>
        <authorList>
            <person name="Pauvert C."/>
            <person name="Hitch T.C.A."/>
            <person name="Clavel T."/>
        </authorList>
    </citation>
    <scope>NUCLEOTIDE SEQUENCE [LARGE SCALE GENOMIC DNA]</scope>
    <source>
        <strain evidence="3 4">CLA-KB-H122</strain>
    </source>
</reference>
<dbReference type="InterPro" id="IPR023996">
    <property type="entry name" value="TonB-dep_OMP_SusC/RagA"/>
</dbReference>
<dbReference type="InterPro" id="IPR023997">
    <property type="entry name" value="TonB-dep_OMP_SusC/RagA_CS"/>
</dbReference>
<dbReference type="Pfam" id="PF13715">
    <property type="entry name" value="CarbopepD_reg_2"/>
    <property type="match status" value="1"/>
</dbReference>
<keyword evidence="1" id="KW-0998">Cell outer membrane</keyword>
<evidence type="ECO:0000313" key="4">
    <source>
        <dbReference type="Proteomes" id="UP001460202"/>
    </source>
</evidence>
<comment type="similarity">
    <text evidence="1">Belongs to the TonB-dependent receptor family.</text>
</comment>
<evidence type="ECO:0000313" key="3">
    <source>
        <dbReference type="EMBL" id="MEQ2545349.1"/>
    </source>
</evidence>
<accession>A0ABV1GYS0</accession>
<keyword evidence="1" id="KW-0472">Membrane</keyword>
<comment type="subcellular location">
    <subcellularLocation>
        <location evidence="1">Cell outer membrane</location>
        <topology evidence="1">Multi-pass membrane protein</topology>
    </subcellularLocation>
</comment>
<name>A0ABV1GYS0_9BACT</name>
<dbReference type="NCBIfam" id="TIGR04057">
    <property type="entry name" value="SusC_RagA_signa"/>
    <property type="match status" value="1"/>
</dbReference>
<proteinExistence type="inferred from homology"/>
<dbReference type="InterPro" id="IPR008969">
    <property type="entry name" value="CarboxyPept-like_regulatory"/>
</dbReference>
<feature type="domain" description="TonB-dependent receptor plug" evidence="2">
    <location>
        <begin position="133"/>
        <end position="241"/>
    </location>
</feature>
<dbReference type="InterPro" id="IPR037066">
    <property type="entry name" value="Plug_dom_sf"/>
</dbReference>
<dbReference type="RefSeq" id="WP_262894486.1">
    <property type="nucleotide sequence ID" value="NZ_JBBMFL010000011.1"/>
</dbReference>
<dbReference type="EMBL" id="JBBMFL010000011">
    <property type="protein sequence ID" value="MEQ2545349.1"/>
    <property type="molecule type" value="Genomic_DNA"/>
</dbReference>